<accession>A0A427AZM0</accession>
<dbReference type="AlphaFoldDB" id="A0A427AZM0"/>
<feature type="compositionally biased region" description="Basic residues" evidence="1">
    <location>
        <begin position="49"/>
        <end position="60"/>
    </location>
</feature>
<feature type="compositionally biased region" description="Basic and acidic residues" evidence="1">
    <location>
        <begin position="10"/>
        <end position="23"/>
    </location>
</feature>
<protein>
    <submittedName>
        <fullName evidence="2">Uncharacterized protein</fullName>
    </submittedName>
</protein>
<dbReference type="EMBL" id="AMZH03000847">
    <property type="protein sequence ID" value="RRT81701.1"/>
    <property type="molecule type" value="Genomic_DNA"/>
</dbReference>
<evidence type="ECO:0000256" key="1">
    <source>
        <dbReference type="SAM" id="MobiDB-lite"/>
    </source>
</evidence>
<proteinExistence type="predicted"/>
<name>A0A427AZM0_ENSVE</name>
<evidence type="ECO:0000313" key="2">
    <source>
        <dbReference type="EMBL" id="RRT81701.1"/>
    </source>
</evidence>
<feature type="region of interest" description="Disordered" evidence="1">
    <location>
        <begin position="1"/>
        <end position="95"/>
    </location>
</feature>
<evidence type="ECO:0000313" key="3">
    <source>
        <dbReference type="Proteomes" id="UP000287651"/>
    </source>
</evidence>
<comment type="caution">
    <text evidence="2">The sequence shown here is derived from an EMBL/GenBank/DDBJ whole genome shotgun (WGS) entry which is preliminary data.</text>
</comment>
<organism evidence="2 3">
    <name type="scientific">Ensete ventricosum</name>
    <name type="common">Abyssinian banana</name>
    <name type="synonym">Musa ensete</name>
    <dbReference type="NCBI Taxonomy" id="4639"/>
    <lineage>
        <taxon>Eukaryota</taxon>
        <taxon>Viridiplantae</taxon>
        <taxon>Streptophyta</taxon>
        <taxon>Embryophyta</taxon>
        <taxon>Tracheophyta</taxon>
        <taxon>Spermatophyta</taxon>
        <taxon>Magnoliopsida</taxon>
        <taxon>Liliopsida</taxon>
        <taxon>Zingiberales</taxon>
        <taxon>Musaceae</taxon>
        <taxon>Ensete</taxon>
    </lineage>
</organism>
<dbReference type="Proteomes" id="UP000287651">
    <property type="component" value="Unassembled WGS sequence"/>
</dbReference>
<feature type="compositionally biased region" description="Basic and acidic residues" evidence="1">
    <location>
        <begin position="61"/>
        <end position="73"/>
    </location>
</feature>
<gene>
    <name evidence="2" type="ORF">B296_00020112</name>
</gene>
<reference evidence="2 3" key="1">
    <citation type="journal article" date="2014" name="Agronomy (Basel)">
        <title>A Draft Genome Sequence for Ensete ventricosum, the Drought-Tolerant Tree Against Hunger.</title>
        <authorList>
            <person name="Harrison J."/>
            <person name="Moore K.A."/>
            <person name="Paszkiewicz K."/>
            <person name="Jones T."/>
            <person name="Grant M."/>
            <person name="Ambacheew D."/>
            <person name="Muzemil S."/>
            <person name="Studholme D.J."/>
        </authorList>
    </citation>
    <scope>NUCLEOTIDE SEQUENCE [LARGE SCALE GENOMIC DNA]</scope>
</reference>
<sequence>MAAIYGDDPSDSRDDQKNCEEFHRRRGHLRRDSTRRPQEAPSEIGSSIRKLHRIASKRKSRADSRDQRSHLWEPDGGGTHTKRRQGRTDSLAGGTRRSELMLDLEFRRSKSLAGGVDLLDLMGGTAGEALGRAGGGERGDDYYYGFGQSTTTVLRLKNVVLGRTQFMGRFTVKVSAEGRSVMHMTAD</sequence>